<sequence>MKHIKRRERESSEIRRKIIEAARSLFLNQGYAEVSMRKIADQIEYSPTTIYHYFANKEAIVRELLIEGNSMFLQTLQQRAEEAQAAGLNALDVLKTVSDAYVRFGTANPEYYNILFISNLESVSLISLIDSGRFKGFELLESGLKAAMNDGSITQGDERLIATSVWSMLHGLTSLLLNFDFPTAKSNDELISFTIDTFFRGVSR</sequence>
<dbReference type="PATRIC" id="fig|159743.3.peg.2430"/>
<dbReference type="PANTHER" id="PTHR30055">
    <property type="entry name" value="HTH-TYPE TRANSCRIPTIONAL REGULATOR RUTR"/>
    <property type="match status" value="1"/>
</dbReference>
<dbReference type="Gene3D" id="1.10.357.10">
    <property type="entry name" value="Tetracycline Repressor, domain 2"/>
    <property type="match status" value="1"/>
</dbReference>
<keyword evidence="7" id="KW-1185">Reference proteome</keyword>
<evidence type="ECO:0000313" key="7">
    <source>
        <dbReference type="Proteomes" id="UP000032534"/>
    </source>
</evidence>
<dbReference type="Proteomes" id="UP000032534">
    <property type="component" value="Unassembled WGS sequence"/>
</dbReference>
<dbReference type="OrthoDB" id="9815924at2"/>
<keyword evidence="2 4" id="KW-0238">DNA-binding</keyword>
<accession>A0A0D7X2A7</accession>
<evidence type="ECO:0000256" key="4">
    <source>
        <dbReference type="PROSITE-ProRule" id="PRU00335"/>
    </source>
</evidence>
<feature type="DNA-binding region" description="H-T-H motif" evidence="4">
    <location>
        <begin position="35"/>
        <end position="54"/>
    </location>
</feature>
<dbReference type="GO" id="GO:0003700">
    <property type="term" value="F:DNA-binding transcription factor activity"/>
    <property type="evidence" value="ECO:0007669"/>
    <property type="project" value="TreeGrafter"/>
</dbReference>
<dbReference type="InterPro" id="IPR009057">
    <property type="entry name" value="Homeodomain-like_sf"/>
</dbReference>
<dbReference type="AlphaFoldDB" id="A0A0D7X2A7"/>
<dbReference type="Pfam" id="PF00440">
    <property type="entry name" value="TetR_N"/>
    <property type="match status" value="1"/>
</dbReference>
<feature type="domain" description="HTH tetR-type" evidence="5">
    <location>
        <begin position="12"/>
        <end position="72"/>
    </location>
</feature>
<reference evidence="6 7" key="1">
    <citation type="submission" date="2014-11" db="EMBL/GenBank/DDBJ databases">
        <title>Draft Genome Sequences of Paenibacillus polymyxa NRRL B-30509 and Paenibacillus terrae NRRL B-30644, Strains from a Poultry Environment that Produce Tridecaptin A and Paenicidins.</title>
        <authorList>
            <person name="van Belkum M.J."/>
            <person name="Lohans C.T."/>
            <person name="Vederas J.C."/>
        </authorList>
    </citation>
    <scope>NUCLEOTIDE SEQUENCE [LARGE SCALE GENOMIC DNA]</scope>
    <source>
        <strain evidence="6 7">NRRL B-30644</strain>
    </source>
</reference>
<comment type="caution">
    <text evidence="6">The sequence shown here is derived from an EMBL/GenBank/DDBJ whole genome shotgun (WGS) entry which is preliminary data.</text>
</comment>
<dbReference type="InterPro" id="IPR025996">
    <property type="entry name" value="MT1864/Rv1816-like_C"/>
</dbReference>
<evidence type="ECO:0000256" key="3">
    <source>
        <dbReference type="ARBA" id="ARBA00023163"/>
    </source>
</evidence>
<proteinExistence type="predicted"/>
<evidence type="ECO:0000313" key="6">
    <source>
        <dbReference type="EMBL" id="KJD45516.1"/>
    </source>
</evidence>
<organism evidence="6 7">
    <name type="scientific">Paenibacillus terrae</name>
    <dbReference type="NCBI Taxonomy" id="159743"/>
    <lineage>
        <taxon>Bacteria</taxon>
        <taxon>Bacillati</taxon>
        <taxon>Bacillota</taxon>
        <taxon>Bacilli</taxon>
        <taxon>Bacillales</taxon>
        <taxon>Paenibacillaceae</taxon>
        <taxon>Paenibacillus</taxon>
    </lineage>
</organism>
<evidence type="ECO:0000259" key="5">
    <source>
        <dbReference type="PROSITE" id="PS50977"/>
    </source>
</evidence>
<dbReference type="SUPFAM" id="SSF48498">
    <property type="entry name" value="Tetracyclin repressor-like, C-terminal domain"/>
    <property type="match status" value="1"/>
</dbReference>
<dbReference type="InterPro" id="IPR001647">
    <property type="entry name" value="HTH_TetR"/>
</dbReference>
<dbReference type="PRINTS" id="PR00455">
    <property type="entry name" value="HTHTETR"/>
</dbReference>
<dbReference type="GO" id="GO:0000976">
    <property type="term" value="F:transcription cis-regulatory region binding"/>
    <property type="evidence" value="ECO:0007669"/>
    <property type="project" value="TreeGrafter"/>
</dbReference>
<gene>
    <name evidence="6" type="ORF">QD47_10925</name>
</gene>
<dbReference type="SUPFAM" id="SSF46689">
    <property type="entry name" value="Homeodomain-like"/>
    <property type="match status" value="1"/>
</dbReference>
<dbReference type="InterPro" id="IPR050109">
    <property type="entry name" value="HTH-type_TetR-like_transc_reg"/>
</dbReference>
<dbReference type="Pfam" id="PF13305">
    <property type="entry name" value="TetR_C_33"/>
    <property type="match status" value="1"/>
</dbReference>
<name>A0A0D7X2A7_9BACL</name>
<keyword evidence="1" id="KW-0805">Transcription regulation</keyword>
<evidence type="ECO:0000256" key="1">
    <source>
        <dbReference type="ARBA" id="ARBA00023015"/>
    </source>
</evidence>
<protein>
    <submittedName>
        <fullName evidence="6">Transcriptional regulator</fullName>
    </submittedName>
</protein>
<dbReference type="RefSeq" id="WP_044646161.1">
    <property type="nucleotide sequence ID" value="NZ_JTHP01000018.1"/>
</dbReference>
<dbReference type="PROSITE" id="PS50977">
    <property type="entry name" value="HTH_TETR_2"/>
    <property type="match status" value="1"/>
</dbReference>
<dbReference type="PANTHER" id="PTHR30055:SF212">
    <property type="entry name" value="TETR-FAMILY FAMILY TRANSCRIPTIONAL REGULATOR"/>
    <property type="match status" value="1"/>
</dbReference>
<dbReference type="InterPro" id="IPR036271">
    <property type="entry name" value="Tet_transcr_reg_TetR-rel_C_sf"/>
</dbReference>
<evidence type="ECO:0000256" key="2">
    <source>
        <dbReference type="ARBA" id="ARBA00023125"/>
    </source>
</evidence>
<keyword evidence="3" id="KW-0804">Transcription</keyword>
<dbReference type="EMBL" id="JTHP01000018">
    <property type="protein sequence ID" value="KJD45516.1"/>
    <property type="molecule type" value="Genomic_DNA"/>
</dbReference>